<dbReference type="Proteomes" id="UP000003566">
    <property type="component" value="Unassembled WGS sequence"/>
</dbReference>
<dbReference type="RefSeq" id="WP_008020851.1">
    <property type="nucleotide sequence ID" value="NZ_JAGHEF010000003.1"/>
</dbReference>
<evidence type="ECO:0000313" key="4">
    <source>
        <dbReference type="EMBL" id="EIY87970.1"/>
    </source>
</evidence>
<evidence type="ECO:0000259" key="3">
    <source>
        <dbReference type="PROSITE" id="PS51898"/>
    </source>
</evidence>
<sequence length="548" mass="64358">MEEQEFLNFNLNFNLRDKKSSKPSLIYSVVSWKGRQYKISTGMKVHPDQWDKCKQICKIDSSLNMLSNKNNRIANNKIKETLLAFSELKYFLCQKENIKYEEFYSILKSFLNPNLKTKKVYKNMESATLTILRHIDKGSQSENSKKIYRGNINTFREFLKNSHIEDKWENITKETIEKYQKYCIDQHEIWTTTNNKIDFIKNILKDIDEIDKIWDYTKSRIDKVKRIPCKLSNKELHELQLALSENDIKTLYNIDNLSEEEIEIRDIFILQTLVGQRIGDMRKVCDGSIYINDNNSTITITQQKTHESATIPLFPLTKELLKKYKSGFKYIDTSLKKDQDKINTSIKNIAAQAGLTTLQTYIQQFGYNREEITKRMCDRIHTHTARHSFITIMCMFNVPKEDVIIATGHTDTKMIDKVYLHLKDEDKRKKVEKSFSNLNSHIFGGLENNNANEDNISVSNIKNKQSLNKDEIEEAKKVLTFLGADIYEYIELNDIDKLNRLLYGKYERKLLDLGVEFEAIKKIYNARNSTLKEKSEALRELINNLKNK</sequence>
<dbReference type="HOGENOM" id="CLU_033139_7_2_10"/>
<gene>
    <name evidence="4" type="ORF">HMPREF1074_00359</name>
</gene>
<protein>
    <recommendedName>
        <fullName evidence="3">Tyr recombinase domain-containing protein</fullName>
    </recommendedName>
</protein>
<dbReference type="PROSITE" id="PS51898">
    <property type="entry name" value="TYR_RECOMBINASE"/>
    <property type="match status" value="1"/>
</dbReference>
<feature type="domain" description="Tyr recombinase" evidence="3">
    <location>
        <begin position="238"/>
        <end position="432"/>
    </location>
</feature>
<dbReference type="EMBL" id="AGXE01000004">
    <property type="protein sequence ID" value="EIY87970.1"/>
    <property type="molecule type" value="Genomic_DNA"/>
</dbReference>
<dbReference type="GO" id="GO:0015074">
    <property type="term" value="P:DNA integration"/>
    <property type="evidence" value="ECO:0007669"/>
    <property type="project" value="InterPro"/>
</dbReference>
<comment type="caution">
    <text evidence="4">The sequence shown here is derived from an EMBL/GenBank/DDBJ whole genome shotgun (WGS) entry which is preliminary data.</text>
</comment>
<accession>I9AJW2</accession>
<keyword evidence="2" id="KW-0233">DNA recombination</keyword>
<organism evidence="4 5">
    <name type="scientific">Bacteroides xylanisolvens CL03T12C04</name>
    <dbReference type="NCBI Taxonomy" id="997892"/>
    <lineage>
        <taxon>Bacteria</taxon>
        <taxon>Pseudomonadati</taxon>
        <taxon>Bacteroidota</taxon>
        <taxon>Bacteroidia</taxon>
        <taxon>Bacteroidales</taxon>
        <taxon>Bacteroidaceae</taxon>
        <taxon>Bacteroides</taxon>
    </lineage>
</organism>
<dbReference type="GO" id="GO:0006310">
    <property type="term" value="P:DNA recombination"/>
    <property type="evidence" value="ECO:0007669"/>
    <property type="project" value="UniProtKB-KW"/>
</dbReference>
<dbReference type="SUPFAM" id="SSF56349">
    <property type="entry name" value="DNA breaking-rejoining enzymes"/>
    <property type="match status" value="1"/>
</dbReference>
<dbReference type="AlphaFoldDB" id="I9AJW2"/>
<evidence type="ECO:0000256" key="1">
    <source>
        <dbReference type="ARBA" id="ARBA00023125"/>
    </source>
</evidence>
<keyword evidence="1" id="KW-0238">DNA-binding</keyword>
<dbReference type="PATRIC" id="fig|997892.3.peg.358"/>
<dbReference type="InterPro" id="IPR010998">
    <property type="entry name" value="Integrase_recombinase_N"/>
</dbReference>
<dbReference type="InterPro" id="IPR002104">
    <property type="entry name" value="Integrase_catalytic"/>
</dbReference>
<dbReference type="Gene3D" id="1.10.150.130">
    <property type="match status" value="1"/>
</dbReference>
<proteinExistence type="predicted"/>
<evidence type="ECO:0000313" key="5">
    <source>
        <dbReference type="Proteomes" id="UP000003566"/>
    </source>
</evidence>
<evidence type="ECO:0000256" key="2">
    <source>
        <dbReference type="ARBA" id="ARBA00023172"/>
    </source>
</evidence>
<dbReference type="InterPro" id="IPR011010">
    <property type="entry name" value="DNA_brk_join_enz"/>
</dbReference>
<dbReference type="Pfam" id="PF00589">
    <property type="entry name" value="Phage_integrase"/>
    <property type="match status" value="1"/>
</dbReference>
<name>I9AJW2_9BACE</name>
<dbReference type="InterPro" id="IPR013762">
    <property type="entry name" value="Integrase-like_cat_sf"/>
</dbReference>
<dbReference type="GO" id="GO:0003677">
    <property type="term" value="F:DNA binding"/>
    <property type="evidence" value="ECO:0007669"/>
    <property type="project" value="UniProtKB-KW"/>
</dbReference>
<dbReference type="Gene3D" id="1.10.443.10">
    <property type="entry name" value="Intergrase catalytic core"/>
    <property type="match status" value="1"/>
</dbReference>
<reference evidence="4 5" key="1">
    <citation type="submission" date="2012-02" db="EMBL/GenBank/DDBJ databases">
        <title>The Genome Sequence of Bacteroides xylanisolvens CL03T12C04.</title>
        <authorList>
            <consortium name="The Broad Institute Genome Sequencing Platform"/>
            <person name="Earl A."/>
            <person name="Ward D."/>
            <person name="Feldgarden M."/>
            <person name="Gevers D."/>
            <person name="Zitomersky N.L."/>
            <person name="Coyne M.J."/>
            <person name="Comstock L.E."/>
            <person name="Young S.K."/>
            <person name="Zeng Q."/>
            <person name="Gargeya S."/>
            <person name="Fitzgerald M."/>
            <person name="Haas B."/>
            <person name="Abouelleil A."/>
            <person name="Alvarado L."/>
            <person name="Arachchi H.M."/>
            <person name="Berlin A."/>
            <person name="Chapman S.B."/>
            <person name="Gearin G."/>
            <person name="Goldberg J."/>
            <person name="Griggs A."/>
            <person name="Gujja S."/>
            <person name="Hansen M."/>
            <person name="Heiman D."/>
            <person name="Howarth C."/>
            <person name="Larimer J."/>
            <person name="Lui A."/>
            <person name="MacDonald P.J.P."/>
            <person name="McCowen C."/>
            <person name="Montmayeur A."/>
            <person name="Murphy C."/>
            <person name="Neiman D."/>
            <person name="Pearson M."/>
            <person name="Priest M."/>
            <person name="Roberts A."/>
            <person name="Saif S."/>
            <person name="Shea T."/>
            <person name="Sisk P."/>
            <person name="Stolte C."/>
            <person name="Sykes S."/>
            <person name="Wortman J."/>
            <person name="Nusbaum C."/>
            <person name="Birren B."/>
        </authorList>
    </citation>
    <scope>NUCLEOTIDE SEQUENCE [LARGE SCALE GENOMIC DNA]</scope>
    <source>
        <strain evidence="4 5">CL03T12C04</strain>
    </source>
</reference>